<name>A0AAW0G1F4_9APHY</name>
<gene>
    <name evidence="1" type="ORF">QCA50_013124</name>
</gene>
<proteinExistence type="predicted"/>
<organism evidence="1 2">
    <name type="scientific">Cerrena zonata</name>
    <dbReference type="NCBI Taxonomy" id="2478898"/>
    <lineage>
        <taxon>Eukaryota</taxon>
        <taxon>Fungi</taxon>
        <taxon>Dikarya</taxon>
        <taxon>Basidiomycota</taxon>
        <taxon>Agaricomycotina</taxon>
        <taxon>Agaricomycetes</taxon>
        <taxon>Polyporales</taxon>
        <taxon>Cerrenaceae</taxon>
        <taxon>Cerrena</taxon>
    </lineage>
</organism>
<evidence type="ECO:0000313" key="1">
    <source>
        <dbReference type="EMBL" id="KAK7683748.1"/>
    </source>
</evidence>
<protein>
    <submittedName>
        <fullName evidence="1">Uncharacterized protein</fullName>
    </submittedName>
</protein>
<dbReference type="EMBL" id="JASBNA010000029">
    <property type="protein sequence ID" value="KAK7683748.1"/>
    <property type="molecule type" value="Genomic_DNA"/>
</dbReference>
<dbReference type="Proteomes" id="UP001385951">
    <property type="component" value="Unassembled WGS sequence"/>
</dbReference>
<accession>A0AAW0G1F4</accession>
<reference evidence="1 2" key="1">
    <citation type="submission" date="2022-09" db="EMBL/GenBank/DDBJ databases">
        <authorList>
            <person name="Palmer J.M."/>
        </authorList>
    </citation>
    <scope>NUCLEOTIDE SEQUENCE [LARGE SCALE GENOMIC DNA]</scope>
    <source>
        <strain evidence="1 2">DSM 7382</strain>
    </source>
</reference>
<comment type="caution">
    <text evidence="1">The sequence shown here is derived from an EMBL/GenBank/DDBJ whole genome shotgun (WGS) entry which is preliminary data.</text>
</comment>
<evidence type="ECO:0000313" key="2">
    <source>
        <dbReference type="Proteomes" id="UP001385951"/>
    </source>
</evidence>
<dbReference type="AlphaFoldDB" id="A0AAW0G1F4"/>
<keyword evidence="2" id="KW-1185">Reference proteome</keyword>
<sequence length="138" mass="15404">MGPPLKCVFDTPLLSFGTVLHPAIMQEKYCPSEPSPVLTGCFKPGEVFTQNMLDNGLCDMYLFFVCRVSPHSPPHPSALSVTSKQWSLSDSLASTLAFSTPVIFDFSSPLEILSSWSTPTQCLLNRQFYCYLRIRMTL</sequence>